<dbReference type="InterPro" id="IPR036047">
    <property type="entry name" value="F-box-like_dom_sf"/>
</dbReference>
<protein>
    <submittedName>
        <fullName evidence="3">F-box protein At1g70960</fullName>
    </submittedName>
</protein>
<evidence type="ECO:0000313" key="2">
    <source>
        <dbReference type="Proteomes" id="UP000694864"/>
    </source>
</evidence>
<dbReference type="Pfam" id="PF00646">
    <property type="entry name" value="F-box"/>
    <property type="match status" value="1"/>
</dbReference>
<keyword evidence="2" id="KW-1185">Reference proteome</keyword>
<dbReference type="NCBIfam" id="TIGR01640">
    <property type="entry name" value="F_box_assoc_1"/>
    <property type="match status" value="1"/>
</dbReference>
<dbReference type="PANTHER" id="PTHR31111">
    <property type="entry name" value="BNAA05G37150D PROTEIN-RELATED"/>
    <property type="match status" value="1"/>
</dbReference>
<evidence type="ECO:0000313" key="3">
    <source>
        <dbReference type="RefSeq" id="XP_010511713.1"/>
    </source>
</evidence>
<reference evidence="2" key="1">
    <citation type="journal article" date="2014" name="Nat. Commun.">
        <title>The emerging biofuel crop Camelina sativa retains a highly undifferentiated hexaploid genome structure.</title>
        <authorList>
            <person name="Kagale S."/>
            <person name="Koh C."/>
            <person name="Nixon J."/>
            <person name="Bollina V."/>
            <person name="Clarke W.E."/>
            <person name="Tuteja R."/>
            <person name="Spillane C."/>
            <person name="Robinson S.J."/>
            <person name="Links M.G."/>
            <person name="Clarke C."/>
            <person name="Higgins E.E."/>
            <person name="Huebert T."/>
            <person name="Sharpe A.G."/>
            <person name="Parkin I.A."/>
        </authorList>
    </citation>
    <scope>NUCLEOTIDE SEQUENCE [LARGE SCALE GENOMIC DNA]</scope>
    <source>
        <strain evidence="2">cv. DH55</strain>
    </source>
</reference>
<proteinExistence type="predicted"/>
<gene>
    <name evidence="3" type="primary">LOC104787779</name>
</gene>
<dbReference type="Gene3D" id="1.20.1280.50">
    <property type="match status" value="1"/>
</dbReference>
<reference evidence="3" key="2">
    <citation type="submission" date="2025-08" db="UniProtKB">
        <authorList>
            <consortium name="RefSeq"/>
        </authorList>
    </citation>
    <scope>IDENTIFICATION</scope>
    <source>
        <tissue evidence="3">Leaf</tissue>
    </source>
</reference>
<dbReference type="GeneID" id="104787779"/>
<sequence>MDKPTSFETLPLDLQMDILSRLPLKSLVKCIVISKQWASLIRGEDFKNLYLRRSSTRPRLMFWVKRSLPHPPEHEALWYHSVYDQEEKLMYSRYDKEVLCHSVYQEEEPLLSSGQQQLRIPREPMGSRVSQPVRGLICLQLNTKFVICNPGTKMFRTLPEIQANERKTIDSFFGYDEASKVFKVLCVTWWKQSRRYQICTVGSGGETWRRIKCKRDHEPYTEGLFKGGVLYYGAHDTNSDKSLIMCFNLTSENFSVIDLPKQINFTRRGWDVVNYNGKIAVSIMVDEYTGLLRIWARNEIGVWLKEDIVVSGWKETIENRRWIETVENRRWFRFIGTIGTKELVFAPDSFVDEAPTVLYYNTETQKLRRFKIEHLFNGPPLIGFCTFLDHVDSTWLM</sequence>
<dbReference type="PANTHER" id="PTHR31111:SF138">
    <property type="entry name" value="F-BOX ASSOCIATED DOMAIN-CONTAINING PROTEIN"/>
    <property type="match status" value="1"/>
</dbReference>
<dbReference type="InterPro" id="IPR013187">
    <property type="entry name" value="F-box-assoc_dom_typ3"/>
</dbReference>
<feature type="domain" description="F-box" evidence="1">
    <location>
        <begin position="4"/>
        <end position="49"/>
    </location>
</feature>
<organism evidence="2 3">
    <name type="scientific">Camelina sativa</name>
    <name type="common">False flax</name>
    <name type="synonym">Myagrum sativum</name>
    <dbReference type="NCBI Taxonomy" id="90675"/>
    <lineage>
        <taxon>Eukaryota</taxon>
        <taxon>Viridiplantae</taxon>
        <taxon>Streptophyta</taxon>
        <taxon>Embryophyta</taxon>
        <taxon>Tracheophyta</taxon>
        <taxon>Spermatophyta</taxon>
        <taxon>Magnoliopsida</taxon>
        <taxon>eudicotyledons</taxon>
        <taxon>Gunneridae</taxon>
        <taxon>Pentapetalae</taxon>
        <taxon>rosids</taxon>
        <taxon>malvids</taxon>
        <taxon>Brassicales</taxon>
        <taxon>Brassicaceae</taxon>
        <taxon>Camelineae</taxon>
        <taxon>Camelina</taxon>
    </lineage>
</organism>
<name>A0ABM0Z800_CAMSA</name>
<accession>A0ABM0Z800</accession>
<dbReference type="InterPro" id="IPR017451">
    <property type="entry name" value="F-box-assoc_interact_dom"/>
</dbReference>
<dbReference type="RefSeq" id="XP_010511713.1">
    <property type="nucleotide sequence ID" value="XM_010513411.2"/>
</dbReference>
<dbReference type="InterPro" id="IPR001810">
    <property type="entry name" value="F-box_dom"/>
</dbReference>
<evidence type="ECO:0000259" key="1">
    <source>
        <dbReference type="PROSITE" id="PS50181"/>
    </source>
</evidence>
<dbReference type="Pfam" id="PF08268">
    <property type="entry name" value="FBA_3"/>
    <property type="match status" value="1"/>
</dbReference>
<dbReference type="SMART" id="SM00256">
    <property type="entry name" value="FBOX"/>
    <property type="match status" value="1"/>
</dbReference>
<dbReference type="Proteomes" id="UP000694864">
    <property type="component" value="Chromosome 5"/>
</dbReference>
<dbReference type="SUPFAM" id="SSF81383">
    <property type="entry name" value="F-box domain"/>
    <property type="match status" value="1"/>
</dbReference>
<dbReference type="PROSITE" id="PS50181">
    <property type="entry name" value="FBOX"/>
    <property type="match status" value="1"/>
</dbReference>